<organism evidence="2 3">
    <name type="scientific">Thelephora terrestris</name>
    <dbReference type="NCBI Taxonomy" id="56493"/>
    <lineage>
        <taxon>Eukaryota</taxon>
        <taxon>Fungi</taxon>
        <taxon>Dikarya</taxon>
        <taxon>Basidiomycota</taxon>
        <taxon>Agaricomycotina</taxon>
        <taxon>Agaricomycetes</taxon>
        <taxon>Thelephorales</taxon>
        <taxon>Thelephoraceae</taxon>
        <taxon>Thelephora</taxon>
    </lineage>
</organism>
<evidence type="ECO:0000313" key="2">
    <source>
        <dbReference type="EMBL" id="KAF9784484.1"/>
    </source>
</evidence>
<keyword evidence="3" id="KW-1185">Reference proteome</keyword>
<feature type="region of interest" description="Disordered" evidence="1">
    <location>
        <begin position="1"/>
        <end position="20"/>
    </location>
</feature>
<comment type="caution">
    <text evidence="2">The sequence shown here is derived from an EMBL/GenBank/DDBJ whole genome shotgun (WGS) entry which is preliminary data.</text>
</comment>
<sequence length="181" mass="20261">MAPTASTNKPSKDLSKMSKSELLRLLQTTISEKEELDKKREKFQKKYKRAKKALDTGQHSNESAPKELIPYPTGKTHGRGEFNLADDLLYHSEVSKEDYNTFIASIHQAMAAAGISSTATWQVVRVGPLAEVLDVVREKFPWLGGYENDWPATMVMKQYLRNSRNHANRKARNAVAAVAAA</sequence>
<dbReference type="Proteomes" id="UP000736335">
    <property type="component" value="Unassembled WGS sequence"/>
</dbReference>
<reference evidence="2" key="1">
    <citation type="journal article" date="2020" name="Nat. Commun.">
        <title>Large-scale genome sequencing of mycorrhizal fungi provides insights into the early evolution of symbiotic traits.</title>
        <authorList>
            <person name="Miyauchi S."/>
            <person name="Kiss E."/>
            <person name="Kuo A."/>
            <person name="Drula E."/>
            <person name="Kohler A."/>
            <person name="Sanchez-Garcia M."/>
            <person name="Morin E."/>
            <person name="Andreopoulos B."/>
            <person name="Barry K.W."/>
            <person name="Bonito G."/>
            <person name="Buee M."/>
            <person name="Carver A."/>
            <person name="Chen C."/>
            <person name="Cichocki N."/>
            <person name="Clum A."/>
            <person name="Culley D."/>
            <person name="Crous P.W."/>
            <person name="Fauchery L."/>
            <person name="Girlanda M."/>
            <person name="Hayes R.D."/>
            <person name="Keri Z."/>
            <person name="LaButti K."/>
            <person name="Lipzen A."/>
            <person name="Lombard V."/>
            <person name="Magnuson J."/>
            <person name="Maillard F."/>
            <person name="Murat C."/>
            <person name="Nolan M."/>
            <person name="Ohm R.A."/>
            <person name="Pangilinan J."/>
            <person name="Pereira M.F."/>
            <person name="Perotto S."/>
            <person name="Peter M."/>
            <person name="Pfister S."/>
            <person name="Riley R."/>
            <person name="Sitrit Y."/>
            <person name="Stielow J.B."/>
            <person name="Szollosi G."/>
            <person name="Zifcakova L."/>
            <person name="Stursova M."/>
            <person name="Spatafora J.W."/>
            <person name="Tedersoo L."/>
            <person name="Vaario L.M."/>
            <person name="Yamada A."/>
            <person name="Yan M."/>
            <person name="Wang P."/>
            <person name="Xu J."/>
            <person name="Bruns T."/>
            <person name="Baldrian P."/>
            <person name="Vilgalys R."/>
            <person name="Dunand C."/>
            <person name="Henrissat B."/>
            <person name="Grigoriev I.V."/>
            <person name="Hibbett D."/>
            <person name="Nagy L.G."/>
            <person name="Martin F.M."/>
        </authorList>
    </citation>
    <scope>NUCLEOTIDE SEQUENCE</scope>
    <source>
        <strain evidence="2">UH-Tt-Lm1</strain>
    </source>
</reference>
<dbReference type="OrthoDB" id="3266957at2759"/>
<proteinExistence type="predicted"/>
<protein>
    <submittedName>
        <fullName evidence="2">Uncharacterized protein</fullName>
    </submittedName>
</protein>
<dbReference type="EMBL" id="WIUZ02000008">
    <property type="protein sequence ID" value="KAF9784484.1"/>
    <property type="molecule type" value="Genomic_DNA"/>
</dbReference>
<reference evidence="2" key="2">
    <citation type="submission" date="2020-11" db="EMBL/GenBank/DDBJ databases">
        <authorList>
            <consortium name="DOE Joint Genome Institute"/>
            <person name="Kuo A."/>
            <person name="Miyauchi S."/>
            <person name="Kiss E."/>
            <person name="Drula E."/>
            <person name="Kohler A."/>
            <person name="Sanchez-Garcia M."/>
            <person name="Andreopoulos B."/>
            <person name="Barry K.W."/>
            <person name="Bonito G."/>
            <person name="Buee M."/>
            <person name="Carver A."/>
            <person name="Chen C."/>
            <person name="Cichocki N."/>
            <person name="Clum A."/>
            <person name="Culley D."/>
            <person name="Crous P.W."/>
            <person name="Fauchery L."/>
            <person name="Girlanda M."/>
            <person name="Hayes R."/>
            <person name="Keri Z."/>
            <person name="Labutti K."/>
            <person name="Lipzen A."/>
            <person name="Lombard V."/>
            <person name="Magnuson J."/>
            <person name="Maillard F."/>
            <person name="Morin E."/>
            <person name="Murat C."/>
            <person name="Nolan M."/>
            <person name="Ohm R."/>
            <person name="Pangilinan J."/>
            <person name="Pereira M."/>
            <person name="Perotto S."/>
            <person name="Peter M."/>
            <person name="Riley R."/>
            <person name="Sitrit Y."/>
            <person name="Stielow B."/>
            <person name="Szollosi G."/>
            <person name="Zifcakova L."/>
            <person name="Stursova M."/>
            <person name="Spatafora J.W."/>
            <person name="Tedersoo L."/>
            <person name="Vaario L.-M."/>
            <person name="Yamada A."/>
            <person name="Yan M."/>
            <person name="Wang P."/>
            <person name="Xu J."/>
            <person name="Bruns T."/>
            <person name="Baldrian P."/>
            <person name="Vilgalys R."/>
            <person name="Henrissat B."/>
            <person name="Grigoriev I.V."/>
            <person name="Hibbett D."/>
            <person name="Nagy L.G."/>
            <person name="Martin F.M."/>
        </authorList>
    </citation>
    <scope>NUCLEOTIDE SEQUENCE</scope>
    <source>
        <strain evidence="2">UH-Tt-Lm1</strain>
    </source>
</reference>
<evidence type="ECO:0000256" key="1">
    <source>
        <dbReference type="SAM" id="MobiDB-lite"/>
    </source>
</evidence>
<name>A0A9P6HD47_9AGAM</name>
<gene>
    <name evidence="2" type="ORF">BJ322DRAFT_1021228</name>
</gene>
<accession>A0A9P6HD47</accession>
<dbReference type="AlphaFoldDB" id="A0A9P6HD47"/>
<feature type="region of interest" description="Disordered" evidence="1">
    <location>
        <begin position="47"/>
        <end position="75"/>
    </location>
</feature>
<feature type="compositionally biased region" description="Basic and acidic residues" evidence="1">
    <location>
        <begin position="10"/>
        <end position="20"/>
    </location>
</feature>
<evidence type="ECO:0000313" key="3">
    <source>
        <dbReference type="Proteomes" id="UP000736335"/>
    </source>
</evidence>